<dbReference type="EMBL" id="CATNWA010013651">
    <property type="protein sequence ID" value="CAI9565600.1"/>
    <property type="molecule type" value="Genomic_DNA"/>
</dbReference>
<organism evidence="1 2">
    <name type="scientific">Staurois parvus</name>
    <dbReference type="NCBI Taxonomy" id="386267"/>
    <lineage>
        <taxon>Eukaryota</taxon>
        <taxon>Metazoa</taxon>
        <taxon>Chordata</taxon>
        <taxon>Craniata</taxon>
        <taxon>Vertebrata</taxon>
        <taxon>Euteleostomi</taxon>
        <taxon>Amphibia</taxon>
        <taxon>Batrachia</taxon>
        <taxon>Anura</taxon>
        <taxon>Neobatrachia</taxon>
        <taxon>Ranoidea</taxon>
        <taxon>Ranidae</taxon>
        <taxon>Staurois</taxon>
    </lineage>
</organism>
<evidence type="ECO:0000313" key="1">
    <source>
        <dbReference type="EMBL" id="CAI9565600.1"/>
    </source>
</evidence>
<name>A0ABN9CZG1_9NEOB</name>
<gene>
    <name evidence="1" type="ORF">SPARVUS_LOCUS6196649</name>
</gene>
<keyword evidence="2" id="KW-1185">Reference proteome</keyword>
<sequence length="92" mass="10545">MLKRTVHRSRQLSANSIAKDLQTSCDLQISTTVRMECHQKSEIIIPPGRLKHAATGHWSDKSRFSVCQSDGHIWIWRLPGDMYLPDYILPSV</sequence>
<proteinExistence type="predicted"/>
<dbReference type="Proteomes" id="UP001162483">
    <property type="component" value="Unassembled WGS sequence"/>
</dbReference>
<evidence type="ECO:0000313" key="2">
    <source>
        <dbReference type="Proteomes" id="UP001162483"/>
    </source>
</evidence>
<feature type="non-terminal residue" evidence="1">
    <location>
        <position position="92"/>
    </location>
</feature>
<protein>
    <submittedName>
        <fullName evidence="1">Uncharacterized protein</fullName>
    </submittedName>
</protein>
<reference evidence="1" key="1">
    <citation type="submission" date="2023-05" db="EMBL/GenBank/DDBJ databases">
        <authorList>
            <person name="Stuckert A."/>
        </authorList>
    </citation>
    <scope>NUCLEOTIDE SEQUENCE</scope>
</reference>
<accession>A0ABN9CZG1</accession>
<comment type="caution">
    <text evidence="1">The sequence shown here is derived from an EMBL/GenBank/DDBJ whole genome shotgun (WGS) entry which is preliminary data.</text>
</comment>